<dbReference type="RefSeq" id="WP_158027974.1">
    <property type="nucleotide sequence ID" value="NZ_BMHG01000001.1"/>
</dbReference>
<feature type="domain" description="Amidohydrolase 3" evidence="1">
    <location>
        <begin position="55"/>
        <end position="548"/>
    </location>
</feature>
<dbReference type="InterPro" id="IPR011059">
    <property type="entry name" value="Metal-dep_hydrolase_composite"/>
</dbReference>
<name>A0A6H9WSQ2_9MICO</name>
<dbReference type="CDD" id="cd01300">
    <property type="entry name" value="YtcJ_like"/>
    <property type="match status" value="1"/>
</dbReference>
<gene>
    <name evidence="2" type="ORF">F8O04_03700</name>
</gene>
<dbReference type="OrthoDB" id="3173428at2"/>
<dbReference type="InterPro" id="IPR033932">
    <property type="entry name" value="YtcJ-like"/>
</dbReference>
<proteinExistence type="predicted"/>
<dbReference type="PANTHER" id="PTHR22642">
    <property type="entry name" value="IMIDAZOLONEPROPIONASE"/>
    <property type="match status" value="1"/>
</dbReference>
<reference evidence="2 3" key="1">
    <citation type="submission" date="2019-09" db="EMBL/GenBank/DDBJ databases">
        <title>Phylogeny of genus Pseudoclavibacter and closely related genus.</title>
        <authorList>
            <person name="Li Y."/>
        </authorList>
    </citation>
    <scope>NUCLEOTIDE SEQUENCE [LARGE SCALE GENOMIC DNA]</scope>
    <source>
        <strain evidence="2 3">EGI 60007</strain>
    </source>
</reference>
<dbReference type="Proteomes" id="UP000431744">
    <property type="component" value="Unassembled WGS sequence"/>
</dbReference>
<dbReference type="Gene3D" id="2.30.40.10">
    <property type="entry name" value="Urease, subunit C, domain 1"/>
    <property type="match status" value="1"/>
</dbReference>
<evidence type="ECO:0000313" key="3">
    <source>
        <dbReference type="Proteomes" id="UP000431744"/>
    </source>
</evidence>
<dbReference type="Pfam" id="PF07969">
    <property type="entry name" value="Amidohydro_3"/>
    <property type="match status" value="1"/>
</dbReference>
<comment type="caution">
    <text evidence="2">The sequence shown here is derived from an EMBL/GenBank/DDBJ whole genome shotgun (WGS) entry which is preliminary data.</text>
</comment>
<dbReference type="PANTHER" id="PTHR22642:SF2">
    <property type="entry name" value="PROTEIN LONG AFTER FAR-RED 3"/>
    <property type="match status" value="1"/>
</dbReference>
<dbReference type="Gene3D" id="3.20.20.140">
    <property type="entry name" value="Metal-dependent hydrolases"/>
    <property type="match status" value="1"/>
</dbReference>
<accession>A0A6H9WSQ2</accession>
<sequence length="554" mass="58988">MTTTENHADLVFHGGRVLTLAGEFAPREAIAIRGGVVQAVGDDRDVRSLVGPRTEVIDLGGSTVIPGINDGHLHPVGIGTFRPPFTLSIGKEQVSSIADIRDVVARAVRDKAPGEWIRGFGWDVGYLAEGRTPSREDLDDIAPDHPVVLTQWSGHAAWVNSKALEIAGIGRDTAPPAGGEIVKDGRGEPTGILLEGAAWMMNAAIPPFTDAERREALVLATTMMRSEGITSFTDAGLDLGSIELYREAYAAGDIRQRGTLMVMASQVGDLREALLTVTATMKDAGVDPRFLTVDQVKIAADGVPTQARTAWMSEPYVGGGTGGPILPGETEAEQLATFREWVLTAHELGFQVGTHATGDRAIDVTVEMYEHAVAQLGDRGLRHYVIHSDFASPATLARMAAAGFGASFNPNIKRSTAHQLMDVVGRERIDYEWPYRTALHAGVVVASSSDAPVVHPSFREGIHTMLTRTSAVTGEVFGPGERIGLEEALRTYTVAGAHQDRAEDWKGTLAEGMAADLVVLGGDLLSLTPDEILDVPIEQTVIGGEIVYDAASAS</sequence>
<keyword evidence="2" id="KW-0378">Hydrolase</keyword>
<dbReference type="EMBL" id="WBJY01000001">
    <property type="protein sequence ID" value="KAB1649384.1"/>
    <property type="molecule type" value="Genomic_DNA"/>
</dbReference>
<organism evidence="2 3">
    <name type="scientific">Pseudoclavibacter endophyticus</name>
    <dbReference type="NCBI Taxonomy" id="1778590"/>
    <lineage>
        <taxon>Bacteria</taxon>
        <taxon>Bacillati</taxon>
        <taxon>Actinomycetota</taxon>
        <taxon>Actinomycetes</taxon>
        <taxon>Micrococcales</taxon>
        <taxon>Microbacteriaceae</taxon>
        <taxon>Pseudoclavibacter</taxon>
    </lineage>
</organism>
<evidence type="ECO:0000313" key="2">
    <source>
        <dbReference type="EMBL" id="KAB1649384.1"/>
    </source>
</evidence>
<keyword evidence="3" id="KW-1185">Reference proteome</keyword>
<dbReference type="SUPFAM" id="SSF51556">
    <property type="entry name" value="Metallo-dependent hydrolases"/>
    <property type="match status" value="1"/>
</dbReference>
<dbReference type="GO" id="GO:0016810">
    <property type="term" value="F:hydrolase activity, acting on carbon-nitrogen (but not peptide) bonds"/>
    <property type="evidence" value="ECO:0007669"/>
    <property type="project" value="InterPro"/>
</dbReference>
<dbReference type="SUPFAM" id="SSF51338">
    <property type="entry name" value="Composite domain of metallo-dependent hydrolases"/>
    <property type="match status" value="1"/>
</dbReference>
<dbReference type="InterPro" id="IPR032466">
    <property type="entry name" value="Metal_Hydrolase"/>
</dbReference>
<evidence type="ECO:0000259" key="1">
    <source>
        <dbReference type="Pfam" id="PF07969"/>
    </source>
</evidence>
<dbReference type="Gene3D" id="3.10.310.70">
    <property type="match status" value="1"/>
</dbReference>
<dbReference type="InterPro" id="IPR013108">
    <property type="entry name" value="Amidohydro_3"/>
</dbReference>
<protein>
    <submittedName>
        <fullName evidence="2">Amidohydrolase</fullName>
    </submittedName>
</protein>
<dbReference type="AlphaFoldDB" id="A0A6H9WSQ2"/>